<evidence type="ECO:0000313" key="1">
    <source>
        <dbReference type="EMBL" id="TCL37252.1"/>
    </source>
</evidence>
<protein>
    <submittedName>
        <fullName evidence="1">Putative RecA/RadA family phage recombinase</fullName>
    </submittedName>
</protein>
<gene>
    <name evidence="1" type="ORF">EV210_106121</name>
</gene>
<accession>A0A4V2Q8L9</accession>
<dbReference type="OrthoDB" id="1682205at2"/>
<evidence type="ECO:0000313" key="2">
    <source>
        <dbReference type="Proteomes" id="UP000295063"/>
    </source>
</evidence>
<dbReference type="RefSeq" id="WP_132079505.1">
    <property type="nucleotide sequence ID" value="NZ_DAIMLW010000003.1"/>
</dbReference>
<sequence length="113" mass="11739">MTPQFVFTQQGDIIDFTNTTDNPILPGNPVPLAGAFGIVTGNGIAPGATGPVVVRGVFLGPANPAVAYGQGDKLYWDPANHWLTNNATDTVYAGYAVQAKSTGTGSGYVKLHF</sequence>
<dbReference type="InterPro" id="IPR011231">
    <property type="entry name" value="Phage_VT1-Sakai_H0018"/>
</dbReference>
<reference evidence="1 2" key="1">
    <citation type="submission" date="2019-03" db="EMBL/GenBank/DDBJ databases">
        <title>Genomic Encyclopedia of Type Strains, Phase IV (KMG-IV): sequencing the most valuable type-strain genomes for metagenomic binning, comparative biology and taxonomic classification.</title>
        <authorList>
            <person name="Goeker M."/>
        </authorList>
    </citation>
    <scope>NUCLEOTIDE SEQUENCE [LARGE SCALE GENOMIC DNA]</scope>
    <source>
        <strain evidence="1 2">DSM 15969</strain>
    </source>
</reference>
<dbReference type="Proteomes" id="UP000295063">
    <property type="component" value="Unassembled WGS sequence"/>
</dbReference>
<dbReference type="EMBL" id="SLUI01000006">
    <property type="protein sequence ID" value="TCL37252.1"/>
    <property type="molecule type" value="Genomic_DNA"/>
</dbReference>
<dbReference type="Pfam" id="PF09956">
    <property type="entry name" value="Phage_cement_2"/>
    <property type="match status" value="1"/>
</dbReference>
<dbReference type="AlphaFoldDB" id="A0A4V2Q8L9"/>
<name>A0A4V2Q8L9_9FIRM</name>
<proteinExistence type="predicted"/>
<organism evidence="1 2">
    <name type="scientific">Anaerospora hongkongensis</name>
    <dbReference type="NCBI Taxonomy" id="244830"/>
    <lineage>
        <taxon>Bacteria</taxon>
        <taxon>Bacillati</taxon>
        <taxon>Bacillota</taxon>
        <taxon>Negativicutes</taxon>
        <taxon>Selenomonadales</taxon>
        <taxon>Sporomusaceae</taxon>
        <taxon>Anaerospora</taxon>
    </lineage>
</organism>
<comment type="caution">
    <text evidence="1">The sequence shown here is derived from an EMBL/GenBank/DDBJ whole genome shotgun (WGS) entry which is preliminary data.</text>
</comment>
<keyword evidence="2" id="KW-1185">Reference proteome</keyword>